<dbReference type="Pfam" id="PF06094">
    <property type="entry name" value="GGACT"/>
    <property type="match status" value="1"/>
</dbReference>
<dbReference type="Proteomes" id="UP000238392">
    <property type="component" value="Unassembled WGS sequence"/>
</dbReference>
<keyword evidence="2" id="KW-0808">Transferase</keyword>
<keyword evidence="3" id="KW-1185">Reference proteome</keyword>
<evidence type="ECO:0000259" key="1">
    <source>
        <dbReference type="Pfam" id="PF06094"/>
    </source>
</evidence>
<feature type="domain" description="Gamma-glutamylcyclotransferase AIG2-like" evidence="1">
    <location>
        <begin position="7"/>
        <end position="104"/>
    </location>
</feature>
<gene>
    <name evidence="2" type="ORF">CLV74_102275</name>
</gene>
<protein>
    <submittedName>
        <fullName evidence="2">Gamma-glutamyl AIG2-like cyclotransferase</fullName>
    </submittedName>
</protein>
<dbReference type="InterPro" id="IPR009288">
    <property type="entry name" value="AIG2-like_dom"/>
</dbReference>
<dbReference type="InterPro" id="IPR013024">
    <property type="entry name" value="GGCT-like"/>
</dbReference>
<accession>A0A2T0X098</accession>
<dbReference type="Gene3D" id="3.10.490.10">
    <property type="entry name" value="Gamma-glutamyl cyclotransferase-like"/>
    <property type="match status" value="1"/>
</dbReference>
<evidence type="ECO:0000313" key="2">
    <source>
        <dbReference type="EMBL" id="PRY92360.1"/>
    </source>
</evidence>
<comment type="caution">
    <text evidence="2">The sequence shown here is derived from an EMBL/GenBank/DDBJ whole genome shotgun (WGS) entry which is preliminary data.</text>
</comment>
<dbReference type="GO" id="GO:0016740">
    <property type="term" value="F:transferase activity"/>
    <property type="evidence" value="ECO:0007669"/>
    <property type="project" value="UniProtKB-KW"/>
</dbReference>
<evidence type="ECO:0000313" key="3">
    <source>
        <dbReference type="Proteomes" id="UP000238392"/>
    </source>
</evidence>
<dbReference type="CDD" id="cd06661">
    <property type="entry name" value="GGCT_like"/>
    <property type="match status" value="1"/>
</dbReference>
<dbReference type="EMBL" id="PVTQ01000002">
    <property type="protein sequence ID" value="PRY92360.1"/>
    <property type="molecule type" value="Genomic_DNA"/>
</dbReference>
<dbReference type="SUPFAM" id="SSF110857">
    <property type="entry name" value="Gamma-glutamyl cyclotransferase-like"/>
    <property type="match status" value="1"/>
</dbReference>
<organism evidence="2 3">
    <name type="scientific">Donghicola tyrosinivorans</name>
    <dbReference type="NCBI Taxonomy" id="1652492"/>
    <lineage>
        <taxon>Bacteria</taxon>
        <taxon>Pseudomonadati</taxon>
        <taxon>Pseudomonadota</taxon>
        <taxon>Alphaproteobacteria</taxon>
        <taxon>Rhodobacterales</taxon>
        <taxon>Roseobacteraceae</taxon>
        <taxon>Donghicola</taxon>
    </lineage>
</organism>
<dbReference type="AlphaFoldDB" id="A0A2T0X098"/>
<reference evidence="2 3" key="1">
    <citation type="submission" date="2018-03" db="EMBL/GenBank/DDBJ databases">
        <title>Genomic Encyclopedia of Archaeal and Bacterial Type Strains, Phase II (KMG-II): from individual species to whole genera.</title>
        <authorList>
            <person name="Goeker M."/>
        </authorList>
    </citation>
    <scope>NUCLEOTIDE SEQUENCE [LARGE SCALE GENOMIC DNA]</scope>
    <source>
        <strain evidence="2 3">DSM 100212</strain>
    </source>
</reference>
<name>A0A2T0X098_9RHOB</name>
<dbReference type="RefSeq" id="WP_106262881.1">
    <property type="nucleotide sequence ID" value="NZ_PVTQ01000002.1"/>
</dbReference>
<dbReference type="OrthoDB" id="5567366at2"/>
<dbReference type="InterPro" id="IPR036568">
    <property type="entry name" value="GGCT-like_sf"/>
</dbReference>
<proteinExistence type="predicted"/>
<sequence length="186" mass="21144">MTDPFFFGYGSLVNRTTHIYEDAHRAKARGWRRMWRHTDLHPSPFLTAVPCAQTEIEGLIAHVPNGDWQALDARETGYDRLSATHQVSHPVTRPVEIAIYSVPERLEVPDLRHPILLSYLDVVVQGYLVEFGEDGAHRFFDTTDGWDAPIKDDRAAPDYPRHRVLSASERGFVDDRLAAMGIVPVR</sequence>